<name>E1YL67_9BACT</name>
<sequence>MFKAFYDSVVNIVNQFIVYPANGKKQRYELMKTAPYVN</sequence>
<dbReference type="EMBL" id="FR695877">
    <property type="protein sequence ID" value="CBX30850.1"/>
    <property type="molecule type" value="Genomic_DNA"/>
</dbReference>
<gene>
    <name evidence="1" type="ORF">N47_E43620</name>
</gene>
<reference evidence="1" key="1">
    <citation type="journal article" date="2011" name="Environ. Microbiol.">
        <title>Genomic insights into the metabolic potential of the polycyclic aromatic hydrocarbon degrading sulfate-reducing Deltaproteobacterium N47.</title>
        <authorList>
            <person name="Bergmann F."/>
            <person name="Selesi D."/>
            <person name="Weinmaier T."/>
            <person name="Tischler P."/>
            <person name="Rattei T."/>
            <person name="Meckenstock R.U."/>
        </authorList>
    </citation>
    <scope>NUCLEOTIDE SEQUENCE</scope>
</reference>
<protein>
    <submittedName>
        <fullName evidence="1">Uncharacterized protein</fullName>
    </submittedName>
</protein>
<dbReference type="AlphaFoldDB" id="E1YL67"/>
<proteinExistence type="predicted"/>
<evidence type="ECO:0000313" key="1">
    <source>
        <dbReference type="EMBL" id="CBX30850.1"/>
    </source>
</evidence>
<accession>E1YL67</accession>
<organism evidence="1">
    <name type="scientific">uncultured Desulfobacterium sp</name>
    <dbReference type="NCBI Taxonomy" id="201089"/>
    <lineage>
        <taxon>Bacteria</taxon>
        <taxon>Pseudomonadati</taxon>
        <taxon>Thermodesulfobacteriota</taxon>
        <taxon>Desulfobacteria</taxon>
        <taxon>Desulfobacterales</taxon>
        <taxon>Desulfobacteriaceae</taxon>
        <taxon>Desulfobacterium</taxon>
        <taxon>environmental samples</taxon>
    </lineage>
</organism>